<dbReference type="AlphaFoldDB" id="A0A0M0J5X4"/>
<evidence type="ECO:0000313" key="2">
    <source>
        <dbReference type="EMBL" id="KOO21885.1"/>
    </source>
</evidence>
<feature type="compositionally biased region" description="Pro residues" evidence="1">
    <location>
        <begin position="262"/>
        <end position="273"/>
    </location>
</feature>
<proteinExistence type="predicted"/>
<comment type="caution">
    <text evidence="2">The sequence shown here is derived from an EMBL/GenBank/DDBJ whole genome shotgun (WGS) entry which is preliminary data.</text>
</comment>
<evidence type="ECO:0008006" key="4">
    <source>
        <dbReference type="Google" id="ProtNLM"/>
    </source>
</evidence>
<dbReference type="Proteomes" id="UP000037460">
    <property type="component" value="Unassembled WGS sequence"/>
</dbReference>
<evidence type="ECO:0000256" key="1">
    <source>
        <dbReference type="SAM" id="MobiDB-lite"/>
    </source>
</evidence>
<feature type="region of interest" description="Disordered" evidence="1">
    <location>
        <begin position="240"/>
        <end position="275"/>
    </location>
</feature>
<reference evidence="3" key="1">
    <citation type="journal article" date="2015" name="PLoS Genet.">
        <title>Genome Sequence and Transcriptome Analyses of Chrysochromulina tobin: Metabolic Tools for Enhanced Algal Fitness in the Prominent Order Prymnesiales (Haptophyceae).</title>
        <authorList>
            <person name="Hovde B.T."/>
            <person name="Deodato C.R."/>
            <person name="Hunsperger H.M."/>
            <person name="Ryken S.A."/>
            <person name="Yost W."/>
            <person name="Jha R.K."/>
            <person name="Patterson J."/>
            <person name="Monnat R.J. Jr."/>
            <person name="Barlow S.B."/>
            <person name="Starkenburg S.R."/>
            <person name="Cattolico R.A."/>
        </authorList>
    </citation>
    <scope>NUCLEOTIDE SEQUENCE</scope>
    <source>
        <strain evidence="3">CCMP291</strain>
    </source>
</reference>
<sequence length="534" mass="54689">MGAPDLDLLWEALSQMQRRVAASEAEGRRMQALAAAKPAPSGGGLLDLSFDVVSSAVVSSLGLAASRDRSREPSSAWAEMVPSFGGGGDAPLDDGQPRALGTKGSLVHRADSGLMRRADSGLVRRADGGLVRRASYVAPKTAAEASKVGSSDEQEAEGDGGATTATGAALATLSTAAAGANAEPAEEKAAGEKAAAEKAAGEKAAAEKAAAESAAAVSAAVDQAAVDQAAADKAAAEKVVTGKASEDPSGWSADGLWVGRGPSPPAPRPPPPQADVADELRLSIFEAWHSALRGTVHPSVAWRRRLGLEARELLIMRASRSSVRDQSLGMPGLLVLTSERLIFGSLVFGAGFGFRTAASLHALRAVQPAASTLGEALLRINIDGPGAEPVVLRFGRGAAARAQRDRWLASLELMRRAYLHAWALGTDTPIARAGHCVACAASLSDPADGAPLLDLLPALPPRVRASRDSREMADRWQLVPLSGACASEPGLRIVSIAAAGSGLAICTSDGTLILYKVCLARLAADLTPPPLLPS</sequence>
<gene>
    <name evidence="2" type="ORF">Ctob_000264</name>
</gene>
<organism evidence="2 3">
    <name type="scientific">Chrysochromulina tobinii</name>
    <dbReference type="NCBI Taxonomy" id="1460289"/>
    <lineage>
        <taxon>Eukaryota</taxon>
        <taxon>Haptista</taxon>
        <taxon>Haptophyta</taxon>
        <taxon>Prymnesiophyceae</taxon>
        <taxon>Prymnesiales</taxon>
        <taxon>Chrysochromulinaceae</taxon>
        <taxon>Chrysochromulina</taxon>
    </lineage>
</organism>
<accession>A0A0M0J5X4</accession>
<dbReference type="EMBL" id="JWZX01003325">
    <property type="protein sequence ID" value="KOO21885.1"/>
    <property type="molecule type" value="Genomic_DNA"/>
</dbReference>
<keyword evidence="3" id="KW-1185">Reference proteome</keyword>
<evidence type="ECO:0000313" key="3">
    <source>
        <dbReference type="Proteomes" id="UP000037460"/>
    </source>
</evidence>
<name>A0A0M0J5X4_9EUKA</name>
<protein>
    <recommendedName>
        <fullName evidence="4">PH domain-containing protein</fullName>
    </recommendedName>
</protein>
<feature type="region of interest" description="Disordered" evidence="1">
    <location>
        <begin position="141"/>
        <end position="163"/>
    </location>
</feature>